<proteinExistence type="predicted"/>
<dbReference type="PANTHER" id="PTHR45913:SF10">
    <property type="entry name" value="DUF4371 DOMAIN-CONTAINING PROTEIN"/>
    <property type="match status" value="1"/>
</dbReference>
<dbReference type="PANTHER" id="PTHR45913">
    <property type="entry name" value="EPM2A-INTERACTING PROTEIN 1"/>
    <property type="match status" value="1"/>
</dbReference>
<dbReference type="AlphaFoldDB" id="A0A8J5N2F1"/>
<protein>
    <submittedName>
        <fullName evidence="1">ZBED8-like 1</fullName>
    </submittedName>
</protein>
<keyword evidence="2" id="KW-1185">Reference proteome</keyword>
<accession>A0A8J5N2F1</accession>
<organism evidence="1 2">
    <name type="scientific">Homarus americanus</name>
    <name type="common">American lobster</name>
    <dbReference type="NCBI Taxonomy" id="6706"/>
    <lineage>
        <taxon>Eukaryota</taxon>
        <taxon>Metazoa</taxon>
        <taxon>Ecdysozoa</taxon>
        <taxon>Arthropoda</taxon>
        <taxon>Crustacea</taxon>
        <taxon>Multicrustacea</taxon>
        <taxon>Malacostraca</taxon>
        <taxon>Eumalacostraca</taxon>
        <taxon>Eucarida</taxon>
        <taxon>Decapoda</taxon>
        <taxon>Pleocyemata</taxon>
        <taxon>Astacidea</taxon>
        <taxon>Nephropoidea</taxon>
        <taxon>Nephropidae</taxon>
        <taxon>Homarus</taxon>
    </lineage>
</organism>
<gene>
    <name evidence="1" type="primary">Zbed8-L1</name>
    <name evidence="1" type="ORF">Hamer_G000911</name>
</gene>
<reference evidence="1" key="1">
    <citation type="journal article" date="2021" name="Sci. Adv.">
        <title>The American lobster genome reveals insights on longevity, neural, and immune adaptations.</title>
        <authorList>
            <person name="Polinski J.M."/>
            <person name="Zimin A.V."/>
            <person name="Clark K.F."/>
            <person name="Kohn A.B."/>
            <person name="Sadowski N."/>
            <person name="Timp W."/>
            <person name="Ptitsyn A."/>
            <person name="Khanna P."/>
            <person name="Romanova D.Y."/>
            <person name="Williams P."/>
            <person name="Greenwood S.J."/>
            <person name="Moroz L.L."/>
            <person name="Walt D.R."/>
            <person name="Bodnar A.G."/>
        </authorList>
    </citation>
    <scope>NUCLEOTIDE SEQUENCE</scope>
    <source>
        <strain evidence="1">GMGI-L3</strain>
    </source>
</reference>
<feature type="non-terminal residue" evidence="1">
    <location>
        <position position="242"/>
    </location>
</feature>
<evidence type="ECO:0000313" key="2">
    <source>
        <dbReference type="Proteomes" id="UP000747542"/>
    </source>
</evidence>
<dbReference type="Proteomes" id="UP000747542">
    <property type="component" value="Unassembled WGS sequence"/>
</dbReference>
<comment type="caution">
    <text evidence="1">The sequence shown here is derived from an EMBL/GenBank/DDBJ whole genome shotgun (WGS) entry which is preliminary data.</text>
</comment>
<evidence type="ECO:0000313" key="1">
    <source>
        <dbReference type="EMBL" id="KAG7171957.1"/>
    </source>
</evidence>
<feature type="non-terminal residue" evidence="1">
    <location>
        <position position="1"/>
    </location>
</feature>
<sequence>SNLVAAGFEISKIIALHGKPLGDGEYIKESWLECSHFLFNGFPEKEKIIQHIKDLPVSRNTVKDRILKMETNIVEHLTKDIGSCKLLSIRLDESTDVISSARLAIIARFCRGDETCEELVNLVTLHELTTGAEICKAVKVSVTIDGAPSMIGREAGFVNLFEKYVGHPLVAFHCNVHQEALCAKADLKELEKSLFSVMNFVNSNYRSRLTDETSAACIALKTTKYKPDIKYLSSLVQQQKSH</sequence>
<dbReference type="EMBL" id="JAHLQT010011632">
    <property type="protein sequence ID" value="KAG7171957.1"/>
    <property type="molecule type" value="Genomic_DNA"/>
</dbReference>
<name>A0A8J5N2F1_HOMAM</name>